<organism evidence="1 2">
    <name type="scientific">Candidatus Aphodomorpha intestinavium</name>
    <dbReference type="NCBI Taxonomy" id="2840672"/>
    <lineage>
        <taxon>Bacteria</taxon>
        <taxon>Bacillati</taxon>
        <taxon>Bacillota</taxon>
        <taxon>Clostridia</taxon>
        <taxon>Eubacteriales</taxon>
        <taxon>Candidatus Aphodomorpha</taxon>
    </lineage>
</organism>
<evidence type="ECO:0000313" key="1">
    <source>
        <dbReference type="EMBL" id="HIU94289.1"/>
    </source>
</evidence>
<evidence type="ECO:0008006" key="3">
    <source>
        <dbReference type="Google" id="ProtNLM"/>
    </source>
</evidence>
<dbReference type="Proteomes" id="UP000824128">
    <property type="component" value="Unassembled WGS sequence"/>
</dbReference>
<evidence type="ECO:0000313" key="2">
    <source>
        <dbReference type="Proteomes" id="UP000824128"/>
    </source>
</evidence>
<dbReference type="AlphaFoldDB" id="A0A9D1N375"/>
<protein>
    <recommendedName>
        <fullName evidence="3">Twitching motility protein PilT</fullName>
    </recommendedName>
</protein>
<proteinExistence type="predicted"/>
<dbReference type="EMBL" id="DVNZ01000125">
    <property type="protein sequence ID" value="HIU94289.1"/>
    <property type="molecule type" value="Genomic_DNA"/>
</dbReference>
<comment type="caution">
    <text evidence="1">The sequence shown here is derived from an EMBL/GenBank/DDBJ whole genome shotgun (WGS) entry which is preliminary data.</text>
</comment>
<accession>A0A9D1N375</accession>
<sequence length="139" mass="15419">MIGVIFGEKGTGKTKRLLQHANRTAADAKGSVVFIDDDNSYMFDLSSAIRFINAAEYGIETPKMLYGFLCGICAQDFDLEYIYIDGFLNFVRHDLASLEGLFADLTAFSEKHGVNIVMSVSGNADMLPPFMREMVLQIT</sequence>
<name>A0A9D1N375_9FIRM</name>
<gene>
    <name evidence="1" type="ORF">IAD24_03940</name>
</gene>
<reference evidence="1" key="1">
    <citation type="submission" date="2020-10" db="EMBL/GenBank/DDBJ databases">
        <authorList>
            <person name="Gilroy R."/>
        </authorList>
    </citation>
    <scope>NUCLEOTIDE SEQUENCE</scope>
    <source>
        <strain evidence="1">ChiGjej2B2-16831</strain>
    </source>
</reference>
<reference evidence="1" key="2">
    <citation type="journal article" date="2021" name="PeerJ">
        <title>Extensive microbial diversity within the chicken gut microbiome revealed by metagenomics and culture.</title>
        <authorList>
            <person name="Gilroy R."/>
            <person name="Ravi A."/>
            <person name="Getino M."/>
            <person name="Pursley I."/>
            <person name="Horton D.L."/>
            <person name="Alikhan N.F."/>
            <person name="Baker D."/>
            <person name="Gharbi K."/>
            <person name="Hall N."/>
            <person name="Watson M."/>
            <person name="Adriaenssens E.M."/>
            <person name="Foster-Nyarko E."/>
            <person name="Jarju S."/>
            <person name="Secka A."/>
            <person name="Antonio M."/>
            <person name="Oren A."/>
            <person name="Chaudhuri R.R."/>
            <person name="La Ragione R."/>
            <person name="Hildebrand F."/>
            <person name="Pallen M.J."/>
        </authorList>
    </citation>
    <scope>NUCLEOTIDE SEQUENCE</scope>
    <source>
        <strain evidence="1">ChiGjej2B2-16831</strain>
    </source>
</reference>